<evidence type="ECO:0000256" key="1">
    <source>
        <dbReference type="SAM" id="Coils"/>
    </source>
</evidence>
<name>A0A7D5N9Y7_9PROT</name>
<reference evidence="2 3" key="1">
    <citation type="journal article" date="2019" name="Microbiome">
        <title>Annotated bacterial chromosomes from frame-shift-corrected long-read metagenomic data.</title>
        <authorList>
            <person name="Arumugam K."/>
            <person name="Bagci C."/>
            <person name="Bessarab I."/>
            <person name="Beier S."/>
            <person name="Buchfink B."/>
            <person name="Gorska A."/>
            <person name="Qiu G."/>
            <person name="Huson D.H."/>
            <person name="Williams R.B.H."/>
        </authorList>
    </citation>
    <scope>NUCLEOTIDE SEQUENCE [LARGE SCALE GENOMIC DNA]</scope>
    <source>
        <strain evidence="2">SSA1</strain>
    </source>
</reference>
<dbReference type="PIRSF" id="PIRSF016624">
    <property type="entry name" value="Mu_prophg_I"/>
    <property type="match status" value="1"/>
</dbReference>
<keyword evidence="2" id="KW-0645">Protease</keyword>
<protein>
    <submittedName>
        <fullName evidence="2">Phage protease</fullName>
    </submittedName>
</protein>
<proteinExistence type="predicted"/>
<evidence type="ECO:0000313" key="3">
    <source>
        <dbReference type="Proteomes" id="UP000509684"/>
    </source>
</evidence>
<evidence type="ECO:0000313" key="2">
    <source>
        <dbReference type="EMBL" id="QLH50235.1"/>
    </source>
</evidence>
<keyword evidence="1" id="KW-0175">Coiled coil</keyword>
<dbReference type="Pfam" id="PF10123">
    <property type="entry name" value="Mu-like_Pro"/>
    <property type="match status" value="1"/>
</dbReference>
<keyword evidence="2" id="KW-0378">Hydrolase</keyword>
<dbReference type="KEGG" id="acog:HWD57_10920"/>
<dbReference type="InterPro" id="IPR012106">
    <property type="entry name" value="Phage_Mu_Gp1"/>
</dbReference>
<dbReference type="EMBL" id="CP058708">
    <property type="protein sequence ID" value="QLH50235.1"/>
    <property type="molecule type" value="Genomic_DNA"/>
</dbReference>
<dbReference type="GO" id="GO:0008233">
    <property type="term" value="F:peptidase activity"/>
    <property type="evidence" value="ECO:0007669"/>
    <property type="project" value="UniProtKB-KW"/>
</dbReference>
<feature type="coiled-coil region" evidence="1">
    <location>
        <begin position="238"/>
        <end position="265"/>
    </location>
</feature>
<gene>
    <name evidence="2" type="ORF">HWD57_10920</name>
</gene>
<dbReference type="AlphaFoldDB" id="A0A7D5N9Y7"/>
<sequence>MPRSLCSPPPAVAVLRHDLPVGSAVPSALRLIPAGAFSAPDGRPADAPAWVLDDADGQRLVAEMAARQSARYIDYEHATLHAKSKGTPAPAAGWFDALEWRPGSGLWAVDIDWTPAAARMIQDREYRYISPLFSYQPGTGRVLQLLGASLTNDPGLDGLTDLAALAAPLLNPPETEALHDLMKKLFQALAIADQPADDLAALTLAIGAATALQSRVAALVAQTATPPDPGQYVPIATLAALQADHTRVQGELAELQRKIQADQVEQAIAQATAAGKLPPALVGWARTLGQRDLAALTTYLDAAPVLAALQGTQTGGQAPGKTDPPDARQIADAALAYQTTQRQSGIELSTPAAVAHIVKTQSES</sequence>
<organism evidence="2 3">
    <name type="scientific">Candidatus Accumulibacter cognatus</name>
    <dbReference type="NCBI Taxonomy" id="2954383"/>
    <lineage>
        <taxon>Bacteria</taxon>
        <taxon>Pseudomonadati</taxon>
        <taxon>Pseudomonadota</taxon>
        <taxon>Betaproteobacteria</taxon>
        <taxon>Candidatus Accumulibacter</taxon>
    </lineage>
</organism>
<dbReference type="GO" id="GO:0006508">
    <property type="term" value="P:proteolysis"/>
    <property type="evidence" value="ECO:0007669"/>
    <property type="project" value="UniProtKB-KW"/>
</dbReference>
<accession>A0A7D5N9Y7</accession>
<dbReference type="Proteomes" id="UP000509684">
    <property type="component" value="Chromosome"/>
</dbReference>